<accession>A0A9P3F9Y3</accession>
<protein>
    <submittedName>
        <fullName evidence="2">Uncharacterized protein</fullName>
    </submittedName>
</protein>
<organism evidence="2 3">
    <name type="scientific">Cercospora kikuchii</name>
    <dbReference type="NCBI Taxonomy" id="84275"/>
    <lineage>
        <taxon>Eukaryota</taxon>
        <taxon>Fungi</taxon>
        <taxon>Dikarya</taxon>
        <taxon>Ascomycota</taxon>
        <taxon>Pezizomycotina</taxon>
        <taxon>Dothideomycetes</taxon>
        <taxon>Dothideomycetidae</taxon>
        <taxon>Mycosphaerellales</taxon>
        <taxon>Mycosphaerellaceae</taxon>
        <taxon>Cercospora</taxon>
    </lineage>
</organism>
<comment type="caution">
    <text evidence="2">The sequence shown here is derived from an EMBL/GenBank/DDBJ whole genome shotgun (WGS) entry which is preliminary data.</text>
</comment>
<evidence type="ECO:0000313" key="2">
    <source>
        <dbReference type="EMBL" id="GIZ39378.1"/>
    </source>
</evidence>
<reference evidence="2 3" key="1">
    <citation type="submission" date="2021-01" db="EMBL/GenBank/DDBJ databases">
        <title>Cercospora kikuchii MAFF 305040 whole genome shotgun sequence.</title>
        <authorList>
            <person name="Kashiwa T."/>
            <person name="Suzuki T."/>
        </authorList>
    </citation>
    <scope>NUCLEOTIDE SEQUENCE [LARGE SCALE GENOMIC DNA]</scope>
    <source>
        <strain evidence="2 3">MAFF 305040</strain>
    </source>
</reference>
<dbReference type="OrthoDB" id="3910151at2759"/>
<feature type="region of interest" description="Disordered" evidence="1">
    <location>
        <begin position="182"/>
        <end position="217"/>
    </location>
</feature>
<dbReference type="EMBL" id="BOLY01000002">
    <property type="protein sequence ID" value="GIZ39378.1"/>
    <property type="molecule type" value="Genomic_DNA"/>
</dbReference>
<proteinExistence type="predicted"/>
<feature type="region of interest" description="Disordered" evidence="1">
    <location>
        <begin position="127"/>
        <end position="165"/>
    </location>
</feature>
<dbReference type="AlphaFoldDB" id="A0A9P3F9Y3"/>
<evidence type="ECO:0000313" key="3">
    <source>
        <dbReference type="Proteomes" id="UP000825890"/>
    </source>
</evidence>
<feature type="region of interest" description="Disordered" evidence="1">
    <location>
        <begin position="269"/>
        <end position="291"/>
    </location>
</feature>
<sequence length="375" mass="42613">MFGVNEEEAYVRAKQNTSLDVELLCSKLEAYKREQDIVQIRRGKRDALRSGRFMPKVAAKQFTATATPLRRDSFRDKHTSPRRESTSEPVTRSGPLEQDRRCKAMSFGVHDNRAIAAIVEERMGGKGMEIRRRDATSRDVSAEQHEPGGSAPRKTKAVATQPSRHSLIQRTELWSKPLIPRRHSSRNIGAQSDQSALNANERDVNEPTDARESCTGIYRPGDAAKRRSICEDGIRDTKTILSHDHFTNNVLQDTLLYHSLDHYSKHPLPVLEESERSSQSLQRPKLLPHDRPDWCQRSQNGSSSHLLHIFSRTQKKADDACAGKMQSNLPVRGLSEAPERLVVENGHLIADAVKIIKDQERLRKRQSVVDFFRKF</sequence>
<feature type="compositionally biased region" description="Polar residues" evidence="1">
    <location>
        <begin position="186"/>
        <end position="198"/>
    </location>
</feature>
<feature type="compositionally biased region" description="Basic and acidic residues" evidence="1">
    <location>
        <begin position="200"/>
        <end position="212"/>
    </location>
</feature>
<gene>
    <name evidence="2" type="ORF">CKM354_000276400</name>
</gene>
<feature type="compositionally biased region" description="Basic and acidic residues" evidence="1">
    <location>
        <begin position="127"/>
        <end position="146"/>
    </location>
</feature>
<name>A0A9P3F9Y3_9PEZI</name>
<evidence type="ECO:0000256" key="1">
    <source>
        <dbReference type="SAM" id="MobiDB-lite"/>
    </source>
</evidence>
<dbReference type="RefSeq" id="XP_044653865.1">
    <property type="nucleotide sequence ID" value="XM_044797930.1"/>
</dbReference>
<dbReference type="GeneID" id="68288339"/>
<dbReference type="Proteomes" id="UP000825890">
    <property type="component" value="Unassembled WGS sequence"/>
</dbReference>
<keyword evidence="3" id="KW-1185">Reference proteome</keyword>
<feature type="compositionally biased region" description="Basic and acidic residues" evidence="1">
    <location>
        <begin position="69"/>
        <end position="86"/>
    </location>
</feature>
<feature type="region of interest" description="Disordered" evidence="1">
    <location>
        <begin position="61"/>
        <end position="101"/>
    </location>
</feature>